<dbReference type="AlphaFoldDB" id="D6ZZT1"/>
<reference evidence="2 3" key="1">
    <citation type="journal article" date="2012" name="Stand. Genomic Sci.">
        <title>Complete genome sequence of the facultatively chemolithoautotrophic and methylotrophic alpha Proteobacterium Starkeya novella type strain (ATCC 8093(T)).</title>
        <authorList>
            <person name="Kappler U."/>
            <person name="Davenport K."/>
            <person name="Beatson S."/>
            <person name="Lucas S."/>
            <person name="Lapidus A."/>
            <person name="Copeland A."/>
            <person name="Berry K.W."/>
            <person name="Glavina Del Rio T."/>
            <person name="Hammon N."/>
            <person name="Dalin E."/>
            <person name="Tice H."/>
            <person name="Pitluck S."/>
            <person name="Richardson P."/>
            <person name="Bruce D."/>
            <person name="Goodwin L.A."/>
            <person name="Han C."/>
            <person name="Tapia R."/>
            <person name="Detter J.C."/>
            <person name="Chang Y.J."/>
            <person name="Jeffries C.D."/>
            <person name="Land M."/>
            <person name="Hauser L."/>
            <person name="Kyrpides N.C."/>
            <person name="Goker M."/>
            <person name="Ivanova N."/>
            <person name="Klenk H.P."/>
            <person name="Woyke T."/>
        </authorList>
    </citation>
    <scope>NUCLEOTIDE SEQUENCE [LARGE SCALE GENOMIC DNA]</scope>
    <source>
        <strain evidence="3">ATCC 8093 / DSM 506 / JCM 20403 / CCM 1077 / IAM 12100 / NBRC 12443 / NCIMB 10456</strain>
    </source>
</reference>
<dbReference type="InterPro" id="IPR036388">
    <property type="entry name" value="WH-like_DNA-bd_sf"/>
</dbReference>
<dbReference type="Gene3D" id="1.10.10.10">
    <property type="entry name" value="Winged helix-like DNA-binding domain superfamily/Winged helix DNA-binding domain"/>
    <property type="match status" value="1"/>
</dbReference>
<dbReference type="Proteomes" id="UP000006633">
    <property type="component" value="Chromosome"/>
</dbReference>
<dbReference type="RefSeq" id="WP_013164850.1">
    <property type="nucleotide sequence ID" value="NC_014217.1"/>
</dbReference>
<dbReference type="EMBL" id="CP002026">
    <property type="protein sequence ID" value="ADH87345.1"/>
    <property type="molecule type" value="Genomic_DNA"/>
</dbReference>
<feature type="region of interest" description="Disordered" evidence="1">
    <location>
        <begin position="90"/>
        <end position="164"/>
    </location>
</feature>
<proteinExistence type="predicted"/>
<dbReference type="STRING" id="639283.Snov_0008"/>
<gene>
    <name evidence="2" type="ordered locus">Snov_0008</name>
</gene>
<dbReference type="OrthoDB" id="7862895at2"/>
<protein>
    <submittedName>
        <fullName evidence="2">Uncharacterized protein</fullName>
    </submittedName>
</protein>
<dbReference type="HOGENOM" id="CLU_782813_0_0_5"/>
<feature type="compositionally biased region" description="Basic and acidic residues" evidence="1">
    <location>
        <begin position="100"/>
        <end position="113"/>
    </location>
</feature>
<accession>D6ZZT1</accession>
<dbReference type="KEGG" id="sno:Snov_0008"/>
<evidence type="ECO:0000313" key="2">
    <source>
        <dbReference type="EMBL" id="ADH87345.1"/>
    </source>
</evidence>
<name>D6ZZT1_ANCN5</name>
<dbReference type="Pfam" id="PF13730">
    <property type="entry name" value="HTH_36"/>
    <property type="match status" value="1"/>
</dbReference>
<organism evidence="2 3">
    <name type="scientific">Ancylobacter novellus (strain ATCC 8093 / DSM 506 / JCM 20403 / CCM 1077 / IAM 12100 / NBRC 12443 / NCIMB 10456)</name>
    <name type="common">Starkeya novella</name>
    <dbReference type="NCBI Taxonomy" id="639283"/>
    <lineage>
        <taxon>Bacteria</taxon>
        <taxon>Pseudomonadati</taxon>
        <taxon>Pseudomonadota</taxon>
        <taxon>Alphaproteobacteria</taxon>
        <taxon>Hyphomicrobiales</taxon>
        <taxon>Xanthobacteraceae</taxon>
        <taxon>Ancylobacter</taxon>
    </lineage>
</organism>
<dbReference type="eggNOG" id="COG1846">
    <property type="taxonomic scope" value="Bacteria"/>
</dbReference>
<dbReference type="InterPro" id="IPR036390">
    <property type="entry name" value="WH_DNA-bd_sf"/>
</dbReference>
<keyword evidence="3" id="KW-1185">Reference proteome</keyword>
<sequence>MSNYAQGWVENLDVVLGSSTRFVLMALANYANDANLAWVSRSTIVKYTELSPATVTRALRDLEARGLIEREERFRDNGSRTTDMIRLLVGCTPRPATPPDHSDEGGTDHHDEAPSSPRAGPLITVMRPEPSLEPSIEDSPQAPQGAGVGISKSDGEGEGGAPDTQFDVFWAQYGADPTASKAKALRSWARLGASERAQALALLPRFLDHCRAKSRRICDPSTYIAERRWEGLANVPAPAARAEEAPARPVEADPVKRAVLWALNDKADRGEWHFVEQGSDAWEAWRQAFGAAGFGHRWMAGRVVREPAPGGGIVQRLGRSFPLRYPPKADGSGTGPPDGTVTADEMAEFVNSGG</sequence>
<dbReference type="SUPFAM" id="SSF46785">
    <property type="entry name" value="Winged helix' DNA-binding domain"/>
    <property type="match status" value="1"/>
</dbReference>
<evidence type="ECO:0000313" key="3">
    <source>
        <dbReference type="Proteomes" id="UP000006633"/>
    </source>
</evidence>
<evidence type="ECO:0000256" key="1">
    <source>
        <dbReference type="SAM" id="MobiDB-lite"/>
    </source>
</evidence>